<evidence type="ECO:0000256" key="2">
    <source>
        <dbReference type="ARBA" id="ARBA00023157"/>
    </source>
</evidence>
<evidence type="ECO:0000313" key="4">
    <source>
        <dbReference type="Proteomes" id="UP000187283"/>
    </source>
</evidence>
<dbReference type="PANTHER" id="PTHR46403">
    <property type="entry name" value="TP53-REGULATED INHIBITOR OF APOPTOSIS 1"/>
    <property type="match status" value="1"/>
</dbReference>
<dbReference type="GO" id="GO:1990050">
    <property type="term" value="F:phosphatidic acid transfer activity"/>
    <property type="evidence" value="ECO:0007669"/>
    <property type="project" value="TreeGrafter"/>
</dbReference>
<keyword evidence="2" id="KW-1015">Disulfide bond</keyword>
<dbReference type="PROSITE" id="PS51808">
    <property type="entry name" value="CHCH"/>
    <property type="match status" value="1"/>
</dbReference>
<dbReference type="GO" id="GO:0005634">
    <property type="term" value="C:nucleus"/>
    <property type="evidence" value="ECO:0007669"/>
    <property type="project" value="TreeGrafter"/>
</dbReference>
<name>A0A1R1XHM8_9FUNG</name>
<dbReference type="InterPro" id="IPR007918">
    <property type="entry name" value="MDM35_apoptosis"/>
</dbReference>
<reference evidence="3 4" key="1">
    <citation type="submission" date="2017-01" db="EMBL/GenBank/DDBJ databases">
        <authorList>
            <person name="Mah S.A."/>
            <person name="Swanson W.J."/>
            <person name="Moy G.W."/>
            <person name="Vacquier V.D."/>
        </authorList>
    </citation>
    <scope>NUCLEOTIDE SEQUENCE [LARGE SCALE GENOMIC DNA]</scope>
    <source>
        <strain evidence="3 4">GSMNP</strain>
    </source>
</reference>
<dbReference type="Proteomes" id="UP000187283">
    <property type="component" value="Unassembled WGS sequence"/>
</dbReference>
<dbReference type="GO" id="GO:0005758">
    <property type="term" value="C:mitochondrial intermembrane space"/>
    <property type="evidence" value="ECO:0007669"/>
    <property type="project" value="TreeGrafter"/>
</dbReference>
<sequence>MESIDSKCTELKKNYDNCFNHWYTEKFLKGEKTDDCQDLFKQYRECIDSVLSKDGLLKMVNEARPHIGSTFSENDQGSPKK</sequence>
<evidence type="ECO:0000313" key="3">
    <source>
        <dbReference type="EMBL" id="OMJ14147.1"/>
    </source>
</evidence>
<dbReference type="PANTHER" id="PTHR46403:SF1">
    <property type="entry name" value="TP53-REGULATED INHIBITOR OF APOPTOSIS 1"/>
    <property type="match status" value="1"/>
</dbReference>
<keyword evidence="4" id="KW-1185">Reference proteome</keyword>
<organism evidence="3 4">
    <name type="scientific">Smittium culicis</name>
    <dbReference type="NCBI Taxonomy" id="133412"/>
    <lineage>
        <taxon>Eukaryota</taxon>
        <taxon>Fungi</taxon>
        <taxon>Fungi incertae sedis</taxon>
        <taxon>Zoopagomycota</taxon>
        <taxon>Kickxellomycotina</taxon>
        <taxon>Harpellomycetes</taxon>
        <taxon>Harpellales</taxon>
        <taxon>Legeriomycetaceae</taxon>
        <taxon>Smittium</taxon>
    </lineage>
</organism>
<evidence type="ECO:0000256" key="1">
    <source>
        <dbReference type="ARBA" id="ARBA00006196"/>
    </source>
</evidence>
<dbReference type="Pfam" id="PF05254">
    <property type="entry name" value="UPF0203"/>
    <property type="match status" value="1"/>
</dbReference>
<comment type="caution">
    <text evidence="3">The sequence shown here is derived from an EMBL/GenBank/DDBJ whole genome shotgun (WGS) entry which is preliminary data.</text>
</comment>
<comment type="similarity">
    <text evidence="1">Belongs to the TRIAP1/MDM35 family.</text>
</comment>
<dbReference type="EMBL" id="LSSN01003185">
    <property type="protein sequence ID" value="OMJ14147.1"/>
    <property type="molecule type" value="Genomic_DNA"/>
</dbReference>
<dbReference type="GO" id="GO:0045332">
    <property type="term" value="P:phospholipid translocation"/>
    <property type="evidence" value="ECO:0007669"/>
    <property type="project" value="TreeGrafter"/>
</dbReference>
<protein>
    <submittedName>
        <fullName evidence="3">TP53-regulated inhibitor of apoptosis 1-A</fullName>
    </submittedName>
</protein>
<dbReference type="STRING" id="133412.A0A1R1XHM8"/>
<proteinExistence type="inferred from homology"/>
<accession>A0A1R1XHM8</accession>
<dbReference type="OrthoDB" id="19091at2759"/>
<dbReference type="AlphaFoldDB" id="A0A1R1XHM8"/>
<gene>
    <name evidence="3" type="ORF">AYI70_g8052</name>
</gene>
<dbReference type="GO" id="GO:0005829">
    <property type="term" value="C:cytosol"/>
    <property type="evidence" value="ECO:0007669"/>
    <property type="project" value="TreeGrafter"/>
</dbReference>